<evidence type="ECO:0008006" key="3">
    <source>
        <dbReference type="Google" id="ProtNLM"/>
    </source>
</evidence>
<dbReference type="Proteomes" id="UP000516672">
    <property type="component" value="Chromosome"/>
</dbReference>
<reference evidence="2" key="2">
    <citation type="submission" date="2020-10" db="EMBL/GenBank/DDBJ databases">
        <title>Clinical and molecular characterization of Acinetobacter seifertii in Taiwan.</title>
        <authorList>
            <person name="Li L.-H."/>
            <person name="Yang Y.-S."/>
            <person name="Sun J.-R."/>
            <person name="Huang T.-W."/>
            <person name="Huang W.-C."/>
            <person name="Wang Y.-C."/>
            <person name="Kuo T.-H."/>
            <person name="Kuo S.-C."/>
            <person name="Chen T.-L."/>
        </authorList>
    </citation>
    <scope>NUCLEOTIDE SEQUENCE [LARGE SCALE GENOMIC DNA]</scope>
    <source>
        <strain evidence="2">AS42</strain>
    </source>
</reference>
<proteinExistence type="predicted"/>
<dbReference type="EMBL" id="CP061828">
    <property type="protein sequence ID" value="QOD72715.1"/>
    <property type="molecule type" value="Genomic_DNA"/>
</dbReference>
<dbReference type="AlphaFoldDB" id="A0A7H2TW93"/>
<evidence type="ECO:0000313" key="1">
    <source>
        <dbReference type="EMBL" id="QOD72715.1"/>
    </source>
</evidence>
<organism evidence="1 2">
    <name type="scientific">Acinetobacter seifertii</name>
    <dbReference type="NCBI Taxonomy" id="1530123"/>
    <lineage>
        <taxon>Bacteria</taxon>
        <taxon>Pseudomonadati</taxon>
        <taxon>Pseudomonadota</taxon>
        <taxon>Gammaproteobacteria</taxon>
        <taxon>Moraxellales</taxon>
        <taxon>Moraxellaceae</taxon>
        <taxon>Acinetobacter</taxon>
        <taxon>Acinetobacter calcoaceticus/baumannii complex</taxon>
    </lineage>
</organism>
<sequence>MRIGFICEGATDLAVLENIFYGLFDEDEIDITELAPPPIDHSKPQYERNDRKGGWERLKDFLTTLEFKTQLDVHDYLLIHIDGDEGYHVNFGVEINIKKNGDHSQFIIDIENKLKEWINASSHIQYEDCQNKIIFCVCVHSIECWILAHYNHVSKEIVDCEPKMFRYLTQQKMIAVKDAKSYKRLTRPLKKEKEIHDLSSKSQSFNHFIHNVLRIRSESLMPTYNYYRQLDYRSLIMNFTK</sequence>
<evidence type="ECO:0000313" key="2">
    <source>
        <dbReference type="Proteomes" id="UP000516672"/>
    </source>
</evidence>
<dbReference type="RefSeq" id="WP_151792589.1">
    <property type="nucleotide sequence ID" value="NZ_BKOK01000020.1"/>
</dbReference>
<gene>
    <name evidence="1" type="ORF">IC779_16945</name>
</gene>
<reference evidence="1 2" key="1">
    <citation type="submission" date="2020-09" db="EMBL/GenBank/DDBJ databases">
        <authorList>
            <person name="Chen F.-J."/>
            <person name="Lee Y.-T."/>
        </authorList>
    </citation>
    <scope>NUCLEOTIDE SEQUENCE [LARGE SCALE GENOMIC DNA]</scope>
    <source>
        <strain evidence="1 2">AS42</strain>
    </source>
</reference>
<name>A0A7H2TW93_9GAMM</name>
<accession>A0A7H2TW93</accession>
<protein>
    <recommendedName>
        <fullName evidence="3">DUF4276 family protein</fullName>
    </recommendedName>
</protein>